<proteinExistence type="predicted"/>
<feature type="region of interest" description="Disordered" evidence="1">
    <location>
        <begin position="121"/>
        <end position="148"/>
    </location>
</feature>
<gene>
    <name evidence="4" type="ORF">SAMN05421850_11095</name>
</gene>
<dbReference type="PROSITE" id="PS51724">
    <property type="entry name" value="SPOR"/>
    <property type="match status" value="1"/>
</dbReference>
<evidence type="ECO:0000259" key="3">
    <source>
        <dbReference type="PROSITE" id="PS51724"/>
    </source>
</evidence>
<dbReference type="Pfam" id="PF05036">
    <property type="entry name" value="SPOR"/>
    <property type="match status" value="1"/>
</dbReference>
<dbReference type="InterPro" id="IPR036680">
    <property type="entry name" value="SPOR-like_sf"/>
</dbReference>
<sequence length="326" mass="33886">MAELHLNAQGGQPVAGTPIGTVANWIGAAISVALLIGVAVWGYKLLVRDVSGVPVVRAAEGPMRVQPDDPGGRPAAHQGLAVNSVAAVGTAEDPADRLVLAPRPVDLTDEDAPAAQLAAAPVQDNLPAVEPAPQSNAEAGEPVTDAPIQPAATSVDDIVAQLTAGAQPLDAQQDETAAADETVAEIAEEVETDRPTTGLARSLRPQLRPASIGQRVASVDPAAVAAAVAAAAGARDVDPADIPAGTRLAQLGAYDSEDIARREWDRLEIRFGHYMEGKDRVIERAQSGGRTFYRLRAMGFEDLADARRFCAAFVSEKADCIPVVTR</sequence>
<feature type="transmembrane region" description="Helical" evidence="2">
    <location>
        <begin position="22"/>
        <end position="43"/>
    </location>
</feature>
<dbReference type="EMBL" id="FNEB01000010">
    <property type="protein sequence ID" value="SDJ23231.1"/>
    <property type="molecule type" value="Genomic_DNA"/>
</dbReference>
<protein>
    <submittedName>
        <fullName evidence="4">Sporulation related domain-containing protein</fullName>
    </submittedName>
</protein>
<keyword evidence="2" id="KW-1133">Transmembrane helix</keyword>
<keyword evidence="2" id="KW-0812">Transmembrane</keyword>
<dbReference type="STRING" id="490829.SAMN05421850_11095"/>
<keyword evidence="2" id="KW-0472">Membrane</keyword>
<reference evidence="4 5" key="1">
    <citation type="submission" date="2016-10" db="EMBL/GenBank/DDBJ databases">
        <authorList>
            <person name="de Groot N.N."/>
        </authorList>
    </citation>
    <scope>NUCLEOTIDE SEQUENCE [LARGE SCALE GENOMIC DNA]</scope>
    <source>
        <strain evidence="4 5">DSM 28010</strain>
    </source>
</reference>
<keyword evidence="5" id="KW-1185">Reference proteome</keyword>
<accession>A0A1G8S248</accession>
<dbReference type="Proteomes" id="UP000199340">
    <property type="component" value="Unassembled WGS sequence"/>
</dbReference>
<organism evidence="4 5">
    <name type="scientific">Lutimaribacter saemankumensis</name>
    <dbReference type="NCBI Taxonomy" id="490829"/>
    <lineage>
        <taxon>Bacteria</taxon>
        <taxon>Pseudomonadati</taxon>
        <taxon>Pseudomonadota</taxon>
        <taxon>Alphaproteobacteria</taxon>
        <taxon>Rhodobacterales</taxon>
        <taxon>Roseobacteraceae</taxon>
        <taxon>Lutimaribacter</taxon>
    </lineage>
</organism>
<dbReference type="InterPro" id="IPR007730">
    <property type="entry name" value="SPOR-like_dom"/>
</dbReference>
<feature type="domain" description="SPOR" evidence="3">
    <location>
        <begin position="241"/>
        <end position="326"/>
    </location>
</feature>
<evidence type="ECO:0000256" key="2">
    <source>
        <dbReference type="SAM" id="Phobius"/>
    </source>
</evidence>
<dbReference type="AlphaFoldDB" id="A0A1G8S248"/>
<evidence type="ECO:0000313" key="4">
    <source>
        <dbReference type="EMBL" id="SDJ23231.1"/>
    </source>
</evidence>
<dbReference type="Gene3D" id="3.30.70.1070">
    <property type="entry name" value="Sporulation related repeat"/>
    <property type="match status" value="1"/>
</dbReference>
<evidence type="ECO:0000256" key="1">
    <source>
        <dbReference type="SAM" id="MobiDB-lite"/>
    </source>
</evidence>
<evidence type="ECO:0000313" key="5">
    <source>
        <dbReference type="Proteomes" id="UP000199340"/>
    </source>
</evidence>
<dbReference type="RefSeq" id="WP_245723433.1">
    <property type="nucleotide sequence ID" value="NZ_FNEB01000010.1"/>
</dbReference>
<name>A0A1G8S248_9RHOB</name>
<dbReference type="GO" id="GO:0042834">
    <property type="term" value="F:peptidoglycan binding"/>
    <property type="evidence" value="ECO:0007669"/>
    <property type="project" value="InterPro"/>
</dbReference>